<organism evidence="1 2">
    <name type="scientific">Parasponia andersonii</name>
    <name type="common">Sponia andersonii</name>
    <dbReference type="NCBI Taxonomy" id="3476"/>
    <lineage>
        <taxon>Eukaryota</taxon>
        <taxon>Viridiplantae</taxon>
        <taxon>Streptophyta</taxon>
        <taxon>Embryophyta</taxon>
        <taxon>Tracheophyta</taxon>
        <taxon>Spermatophyta</taxon>
        <taxon>Magnoliopsida</taxon>
        <taxon>eudicotyledons</taxon>
        <taxon>Gunneridae</taxon>
        <taxon>Pentapetalae</taxon>
        <taxon>rosids</taxon>
        <taxon>fabids</taxon>
        <taxon>Rosales</taxon>
        <taxon>Cannabaceae</taxon>
        <taxon>Parasponia</taxon>
    </lineage>
</organism>
<evidence type="ECO:0000313" key="2">
    <source>
        <dbReference type="Proteomes" id="UP000237105"/>
    </source>
</evidence>
<comment type="caution">
    <text evidence="1">The sequence shown here is derived from an EMBL/GenBank/DDBJ whole genome shotgun (WGS) entry which is preliminary data.</text>
</comment>
<dbReference type="EMBL" id="JXTB01000289">
    <property type="protein sequence ID" value="PON47766.1"/>
    <property type="molecule type" value="Genomic_DNA"/>
</dbReference>
<evidence type="ECO:0000313" key="1">
    <source>
        <dbReference type="EMBL" id="PON47766.1"/>
    </source>
</evidence>
<gene>
    <name evidence="1" type="ORF">PanWU01x14_242330</name>
</gene>
<reference evidence="2" key="1">
    <citation type="submission" date="2016-06" db="EMBL/GenBank/DDBJ databases">
        <title>Parallel loss of symbiosis genes in relatives of nitrogen-fixing non-legume Parasponia.</title>
        <authorList>
            <person name="Van Velzen R."/>
            <person name="Holmer R."/>
            <person name="Bu F."/>
            <person name="Rutten L."/>
            <person name="Van Zeijl A."/>
            <person name="Liu W."/>
            <person name="Santuari L."/>
            <person name="Cao Q."/>
            <person name="Sharma T."/>
            <person name="Shen D."/>
            <person name="Roswanjaya Y."/>
            <person name="Wardhani T."/>
            <person name="Kalhor M.S."/>
            <person name="Jansen J."/>
            <person name="Van den Hoogen J."/>
            <person name="Gungor B."/>
            <person name="Hartog M."/>
            <person name="Hontelez J."/>
            <person name="Verver J."/>
            <person name="Yang W.-C."/>
            <person name="Schijlen E."/>
            <person name="Repin R."/>
            <person name="Schilthuizen M."/>
            <person name="Schranz E."/>
            <person name="Heidstra R."/>
            <person name="Miyata K."/>
            <person name="Fedorova E."/>
            <person name="Kohlen W."/>
            <person name="Bisseling T."/>
            <person name="Smit S."/>
            <person name="Geurts R."/>
        </authorList>
    </citation>
    <scope>NUCLEOTIDE SEQUENCE [LARGE SCALE GENOMIC DNA]</scope>
    <source>
        <strain evidence="2">cv. WU1-14</strain>
    </source>
</reference>
<protein>
    <submittedName>
        <fullName evidence="1">Uncharacterized protein</fullName>
    </submittedName>
</protein>
<feature type="non-terminal residue" evidence="1">
    <location>
        <position position="1"/>
    </location>
</feature>
<keyword evidence="2" id="KW-1185">Reference proteome</keyword>
<name>A0A2P5BG64_PARAD</name>
<dbReference type="AlphaFoldDB" id="A0A2P5BG64"/>
<accession>A0A2P5BG64</accession>
<sequence>RRTKRKGLIKLLSSTSGAVTCFWYESTDAKGLIGELTVDAKAARHGDARGRGAALAYQAEVKGSQSPSAAAYCRNRFYRPILCWNHRKHLRRRRLLRGLLGRRKLGGCMESCMFVRKY</sequence>
<dbReference type="OrthoDB" id="10387225at2759"/>
<dbReference type="Proteomes" id="UP000237105">
    <property type="component" value="Unassembled WGS sequence"/>
</dbReference>
<proteinExistence type="predicted"/>